<evidence type="ECO:0000313" key="2">
    <source>
        <dbReference type="Proteomes" id="UP001642464"/>
    </source>
</evidence>
<organism evidence="1 2">
    <name type="scientific">Durusdinium trenchii</name>
    <dbReference type="NCBI Taxonomy" id="1381693"/>
    <lineage>
        <taxon>Eukaryota</taxon>
        <taxon>Sar</taxon>
        <taxon>Alveolata</taxon>
        <taxon>Dinophyceae</taxon>
        <taxon>Suessiales</taxon>
        <taxon>Symbiodiniaceae</taxon>
        <taxon>Durusdinium</taxon>
    </lineage>
</organism>
<evidence type="ECO:0000313" key="1">
    <source>
        <dbReference type="EMBL" id="CAK9024380.1"/>
    </source>
</evidence>
<keyword evidence="2" id="KW-1185">Reference proteome</keyword>
<gene>
    <name evidence="1" type="ORF">SCF082_LOCUS16604</name>
</gene>
<dbReference type="EMBL" id="CAXAMM010010860">
    <property type="protein sequence ID" value="CAK9024380.1"/>
    <property type="molecule type" value="Genomic_DNA"/>
</dbReference>
<dbReference type="SUPFAM" id="SSF52540">
    <property type="entry name" value="P-loop containing nucleoside triphosphate hydrolases"/>
    <property type="match status" value="1"/>
</dbReference>
<dbReference type="Proteomes" id="UP001642464">
    <property type="component" value="Unassembled WGS sequence"/>
</dbReference>
<proteinExistence type="predicted"/>
<protein>
    <submittedName>
        <fullName evidence="1">Cytochrome b5</fullName>
    </submittedName>
</protein>
<dbReference type="InterPro" id="IPR027417">
    <property type="entry name" value="P-loop_NTPase"/>
</dbReference>
<sequence length="1086" mass="121741">MNGRWVKCPLHRGSHGNNDWMFLVVPGSLPQVAPQLWNSKVWEAIGLSVQSFLENSQQTQPQELPQWDRAQQYFTAASQTWAKGVEPGFQNPSLTTAAGLDILRSMLRRRMWQMVEVGEVAAVHSGYLTKHKTHLKLFVPLGQINSKNYEVQTWSQRMAWVARRHTWEEALRREEPLWDCGEVFLVDSTNLDLTRLSLLPNHTAMPFETEDASLRVVVAISSSVHEFMFAYNCLRHEEVTTDAQALAAASSSSPSSVPRSTNAGVLRCWLALASPPSANFSCPTGAELQMQHLTWEQQAAVTFVLRQQLSLVDCLAGAGKTTVLAQVAKQLTEGLDPSEYIAVVAPNKSMVQRLLKILRAAMPGTLVAPMGVVWSDDGEAVDLLLECIEERSQAACQSVLAPVAAAKQQINAANAALAAADNWFGWQAPWRRLRLLHSLLHIYLFVQVYEAEATARNNVLASVKVLVATTSFIRKMFGCLSPWVRSFKDRTLKWVLVDEAHQDSFLQLSAILARAPRAALFGDGLQEHAPSTQKEFADSLQQDSAFTWATRAAIPKITLPVSFRYGDMITGALRATGDCALASSHEDAPSTLLLPLLFEHCSNVASVSKEIFFHTAIYTHLVHALCVEALLAGRNGHHVSIMVIAFYVLQRVFLEQHLVQSALACLGPVAHSLGVATTEMAENIIQAVQFYLPNASGGSECDVSFLYLPRRSDKDGVYAGTHLLSSAWRYIALTRASQRCYVLLECLAEVTQGHDSQRHKAEKWQHFITYCKSVWDQLQVEHRYQISEAWAWPSNIYTSATWKSKMLDCPWSLWQTSLQRVVQYMQGFSPQTPNKGEAPVQFRALFDNPQSFSNSVLASEDVDHMVTHLPDLQARYPVRYMDDGRLQEALTRQAQNVLWSAQDYFLDALCVNIKQSEITISLPLLLHRSSWSAPLDASKVAHALFLSFVDAELRHAPFMPLVVRHKKEEVELQNELFVEAQCRSDRPGFAIVDPDDHQVFKLYNAMGLGHQHEHLRTLLARVRSAQLAVQWCRFLSQESPSKFRASQVKGDEEALNHWDWRGEVEKQNLASSPPLPSLSDWLLQNT</sequence>
<accession>A0ABP0KDD0</accession>
<comment type="caution">
    <text evidence="1">The sequence shown here is derived from an EMBL/GenBank/DDBJ whole genome shotgun (WGS) entry which is preliminary data.</text>
</comment>
<reference evidence="1 2" key="1">
    <citation type="submission" date="2024-02" db="EMBL/GenBank/DDBJ databases">
        <authorList>
            <person name="Chen Y."/>
            <person name="Shah S."/>
            <person name="Dougan E. K."/>
            <person name="Thang M."/>
            <person name="Chan C."/>
        </authorList>
    </citation>
    <scope>NUCLEOTIDE SEQUENCE [LARGE SCALE GENOMIC DNA]</scope>
</reference>
<name>A0ABP0KDD0_9DINO</name>
<dbReference type="Gene3D" id="3.40.50.300">
    <property type="entry name" value="P-loop containing nucleotide triphosphate hydrolases"/>
    <property type="match status" value="1"/>
</dbReference>